<name>A0A1E7EK83_9STRA</name>
<dbReference type="Proteomes" id="UP000095751">
    <property type="component" value="Unassembled WGS sequence"/>
</dbReference>
<feature type="region of interest" description="Disordered" evidence="1">
    <location>
        <begin position="67"/>
        <end position="147"/>
    </location>
</feature>
<evidence type="ECO:0000313" key="2">
    <source>
        <dbReference type="EMBL" id="OEU06325.1"/>
    </source>
</evidence>
<feature type="compositionally biased region" description="Low complexity" evidence="1">
    <location>
        <begin position="86"/>
        <end position="111"/>
    </location>
</feature>
<accession>A0A1E7EK83</accession>
<protein>
    <submittedName>
        <fullName evidence="2">Uncharacterized protein</fullName>
    </submittedName>
</protein>
<dbReference type="EMBL" id="KV784413">
    <property type="protein sequence ID" value="OEU06325.1"/>
    <property type="molecule type" value="Genomic_DNA"/>
</dbReference>
<dbReference type="KEGG" id="fcy:FRACYDRAFT_254982"/>
<dbReference type="InParanoid" id="A0A1E7EK83"/>
<feature type="region of interest" description="Disordered" evidence="1">
    <location>
        <begin position="1"/>
        <end position="50"/>
    </location>
</feature>
<reference evidence="2 3" key="1">
    <citation type="submission" date="2016-09" db="EMBL/GenBank/DDBJ databases">
        <title>Extensive genetic diversity and differential bi-allelic expression allows diatom success in the polar Southern Ocean.</title>
        <authorList>
            <consortium name="DOE Joint Genome Institute"/>
            <person name="Mock T."/>
            <person name="Otillar R.P."/>
            <person name="Strauss J."/>
            <person name="Dupont C."/>
            <person name="Frickenhaus S."/>
            <person name="Maumus F."/>
            <person name="Mcmullan M."/>
            <person name="Sanges R."/>
            <person name="Schmutz J."/>
            <person name="Toseland A."/>
            <person name="Valas R."/>
            <person name="Veluchamy A."/>
            <person name="Ward B.J."/>
            <person name="Allen A."/>
            <person name="Barry K."/>
            <person name="Falciatore A."/>
            <person name="Ferrante M."/>
            <person name="Fortunato A.E."/>
            <person name="Gloeckner G."/>
            <person name="Gruber A."/>
            <person name="Hipkin R."/>
            <person name="Janech M."/>
            <person name="Kroth P."/>
            <person name="Leese F."/>
            <person name="Lindquist E."/>
            <person name="Lyon B.R."/>
            <person name="Martin J."/>
            <person name="Mayer C."/>
            <person name="Parker M."/>
            <person name="Quesneville H."/>
            <person name="Raymond J."/>
            <person name="Uhlig C."/>
            <person name="Valentin K.U."/>
            <person name="Worden A.Z."/>
            <person name="Armbrust E.V."/>
            <person name="Bowler C."/>
            <person name="Green B."/>
            <person name="Moulton V."/>
            <person name="Van Oosterhout C."/>
            <person name="Grigoriev I."/>
        </authorList>
    </citation>
    <scope>NUCLEOTIDE SEQUENCE [LARGE SCALE GENOMIC DNA]</scope>
    <source>
        <strain evidence="2 3">CCMP1102</strain>
    </source>
</reference>
<feature type="compositionally biased region" description="Polar residues" evidence="1">
    <location>
        <begin position="122"/>
        <end position="143"/>
    </location>
</feature>
<organism evidence="2 3">
    <name type="scientific">Fragilariopsis cylindrus CCMP1102</name>
    <dbReference type="NCBI Taxonomy" id="635003"/>
    <lineage>
        <taxon>Eukaryota</taxon>
        <taxon>Sar</taxon>
        <taxon>Stramenopiles</taxon>
        <taxon>Ochrophyta</taxon>
        <taxon>Bacillariophyta</taxon>
        <taxon>Bacillariophyceae</taxon>
        <taxon>Bacillariophycidae</taxon>
        <taxon>Bacillariales</taxon>
        <taxon>Bacillariaceae</taxon>
        <taxon>Fragilariopsis</taxon>
    </lineage>
</organism>
<evidence type="ECO:0000313" key="3">
    <source>
        <dbReference type="Proteomes" id="UP000095751"/>
    </source>
</evidence>
<keyword evidence="3" id="KW-1185">Reference proteome</keyword>
<dbReference type="AlphaFoldDB" id="A0A1E7EK83"/>
<gene>
    <name evidence="2" type="ORF">FRACYDRAFT_254982</name>
</gene>
<sequence length="178" mass="18943">MNSSMPKSVPGLTTIGTDPVINCDEQKKSSSSNKTIRSEEHNSEAESSVSLNMRWNLIFTAASTSIDKSSVKREDENASIDEYDILLGPGSSSSTSKHSSSLSGGTKTTSKNNGNDDKILSNVESAASNVTPPNNEDAASNFSSDDECIKGQQVESIPTNSSVLSKTETMAVFEDFSF</sequence>
<proteinExistence type="predicted"/>
<evidence type="ECO:0000256" key="1">
    <source>
        <dbReference type="SAM" id="MobiDB-lite"/>
    </source>
</evidence>